<dbReference type="GO" id="GO:0005634">
    <property type="term" value="C:nucleus"/>
    <property type="evidence" value="ECO:0007669"/>
    <property type="project" value="TreeGrafter"/>
</dbReference>
<proteinExistence type="predicted"/>
<dbReference type="AlphaFoldDB" id="A0A6P6PCF2"/>
<dbReference type="KEGG" id="caua:113098188"/>
<sequence length="1130" mass="128489">MDNYIDGKMETRFFLSEHTRIKNSSGSVSDRRTFYSENLIMLETDSRIKTQVHPKHNRLKRAKTQTRSEDFTGYGKTPTHVTKATESWSICDDILNNRKGKLFTDAPNVAGNGDNSALPPASLDLLTESVRKEEHHSQTLQKVSQMQNEGYMKFSKLALKMMSSNMSLQFVPIPAGREHGSSDKSLKDIDCFRADKEGLPSCLRINTSDKDLLDLPEVKINIGQIQSTKHGTGQALTLIPHPATQRICGSPLREMKSGWRNEFGNEMSSELLEEIQILNLQFPVHRFFTLLLRKRTAPKEDISAFVCHLFSEADETDDSKHPSASDQKKRKQELEEQTCGRTYKRHRTNKDSVSADKLHFEQFSDGLVPSHAKYRNRLSRTKRRQQPPRFCAVVTEPVQNESAHQYPWPSQLRREDVLWTDKYQPQQSSEVIGNSASVGQLHSWLKEWKIRADTEERRRRQEERRMKIENSHESWDCGDFEGDTVSIGHEQELCNTVLMIGPSGVGKTAAVYACAQELGFKVFEVNSSVLRCGRLILSQLTEATQSHQVDIQKMKTLKSEIINLSKIKSDPPCKKGNMNHHLRKTSSSSRSPSISRLGTKPQPVKLTRFFKLSSKKSVGKTSDGPERYIHAGKLKPDGLQKSMSGFKDKRQGDQESTCPTSLGQSRTVPMSLILFEEVDVIFPEDVGFLAAIKTFMSTTKRPIILTTNDPSFSGRLKGHFDEIHFQTPSLETIRSYLQCLCVVENTRTDPEDVAFLLCQNKGDIRQSILQLQLWACSGGGSTELQILKNILKCESWTELENSRYLEILEEKMGAGLLYSNIESLFSPHFYFQSSYQKQSINHKTKEEKAIKDLLKTSTNVREVRPDRLSKCRRKKHLSSCEPKTFSNPHLKLFSSDASDKSSAPSKQTKHLASKSDVHGQDESFVLVFQHMVCIAKFFENMSFLDAYLQRPSVRGTGLCKSEPHSWMGASLKDGLLDLPREEQIGQSYENSSQILGIVEGLGFHQCRTELSGIWTEAAKLRKELSSEKWEQMIYAPSLPSDNKKLRLCQCKFCEPSGVQKRNEIVSNLISSKKFYCHSNKHVLSMDYLPTMRSICRAEKAKEQCSLRHSHYLSSLHLPRSLLEFMALDFP</sequence>
<dbReference type="SUPFAM" id="SSF52540">
    <property type="entry name" value="P-loop containing nucleoside triphosphate hydrolases"/>
    <property type="match status" value="1"/>
</dbReference>
<feature type="compositionally biased region" description="Low complexity" evidence="1">
    <location>
        <begin position="895"/>
        <end position="906"/>
    </location>
</feature>
<feature type="region of interest" description="Disordered" evidence="1">
    <location>
        <begin position="568"/>
        <end position="600"/>
    </location>
</feature>
<evidence type="ECO:0000313" key="4">
    <source>
        <dbReference type="RefSeq" id="XP_026118956.1"/>
    </source>
</evidence>
<evidence type="ECO:0000313" key="3">
    <source>
        <dbReference type="Proteomes" id="UP000515129"/>
    </source>
</evidence>
<dbReference type="InterPro" id="IPR027417">
    <property type="entry name" value="P-loop_NTPase"/>
</dbReference>
<dbReference type="Pfam" id="PF00004">
    <property type="entry name" value="AAA"/>
    <property type="match status" value="1"/>
</dbReference>
<reference evidence="4" key="1">
    <citation type="submission" date="2025-08" db="UniProtKB">
        <authorList>
            <consortium name="RefSeq"/>
        </authorList>
    </citation>
    <scope>IDENTIFICATION</scope>
    <source>
        <strain evidence="4">Wakin</strain>
        <tissue evidence="4">Muscle</tissue>
    </source>
</reference>
<dbReference type="InterPro" id="IPR003593">
    <property type="entry name" value="AAA+_ATPase"/>
</dbReference>
<dbReference type="RefSeq" id="XP_026118956.1">
    <property type="nucleotide sequence ID" value="XM_026263171.1"/>
</dbReference>
<dbReference type="Proteomes" id="UP000515129">
    <property type="component" value="Chromosome 6"/>
</dbReference>
<feature type="region of interest" description="Disordered" evidence="1">
    <location>
        <begin position="315"/>
        <end position="350"/>
    </location>
</feature>
<feature type="compositionally biased region" description="Polar residues" evidence="1">
    <location>
        <begin position="654"/>
        <end position="663"/>
    </location>
</feature>
<feature type="compositionally biased region" description="Low complexity" evidence="1">
    <location>
        <begin position="586"/>
        <end position="596"/>
    </location>
</feature>
<dbReference type="GO" id="GO:0016887">
    <property type="term" value="F:ATP hydrolysis activity"/>
    <property type="evidence" value="ECO:0007669"/>
    <property type="project" value="InterPro"/>
</dbReference>
<protein>
    <submittedName>
        <fullName evidence="4">ATPase family AAA domain-containing protein 5b isoform X1</fullName>
    </submittedName>
</protein>
<keyword evidence="3" id="KW-1185">Reference proteome</keyword>
<organism evidence="3 4">
    <name type="scientific">Carassius auratus</name>
    <name type="common">Goldfish</name>
    <dbReference type="NCBI Taxonomy" id="7957"/>
    <lineage>
        <taxon>Eukaryota</taxon>
        <taxon>Metazoa</taxon>
        <taxon>Chordata</taxon>
        <taxon>Craniata</taxon>
        <taxon>Vertebrata</taxon>
        <taxon>Euteleostomi</taxon>
        <taxon>Actinopterygii</taxon>
        <taxon>Neopterygii</taxon>
        <taxon>Teleostei</taxon>
        <taxon>Ostariophysi</taxon>
        <taxon>Cypriniformes</taxon>
        <taxon>Cyprinidae</taxon>
        <taxon>Cyprininae</taxon>
        <taxon>Carassius</taxon>
    </lineage>
</organism>
<feature type="region of interest" description="Disordered" evidence="1">
    <location>
        <begin position="895"/>
        <end position="914"/>
    </location>
</feature>
<feature type="region of interest" description="Disordered" evidence="1">
    <location>
        <begin position="639"/>
        <end position="663"/>
    </location>
</feature>
<dbReference type="OrthoDB" id="9996895at2759"/>
<dbReference type="CTD" id="321619"/>
<gene>
    <name evidence="4" type="primary">atad5b</name>
</gene>
<dbReference type="PANTHER" id="PTHR23389:SF21">
    <property type="entry name" value="ATPASE FAMILY AAA DOMAIN-CONTAINING PROTEIN 5"/>
    <property type="match status" value="1"/>
</dbReference>
<dbReference type="PANTHER" id="PTHR23389">
    <property type="entry name" value="CHROMOSOME TRANSMISSION FIDELITY FACTOR 18"/>
    <property type="match status" value="1"/>
</dbReference>
<feature type="compositionally biased region" description="Basic and acidic residues" evidence="1">
    <location>
        <begin position="318"/>
        <end position="327"/>
    </location>
</feature>
<dbReference type="InterPro" id="IPR003959">
    <property type="entry name" value="ATPase_AAA_core"/>
</dbReference>
<dbReference type="GO" id="GO:0061860">
    <property type="term" value="F:DNA clamp unloader activity"/>
    <property type="evidence" value="ECO:0007669"/>
    <property type="project" value="TreeGrafter"/>
</dbReference>
<evidence type="ECO:0000259" key="2">
    <source>
        <dbReference type="SMART" id="SM00382"/>
    </source>
</evidence>
<feature type="domain" description="AAA+ ATPase" evidence="2">
    <location>
        <begin position="493"/>
        <end position="730"/>
    </location>
</feature>
<accession>A0A6P6PCF2</accession>
<dbReference type="GO" id="GO:0005524">
    <property type="term" value="F:ATP binding"/>
    <property type="evidence" value="ECO:0007669"/>
    <property type="project" value="InterPro"/>
</dbReference>
<dbReference type="Gene3D" id="3.40.50.300">
    <property type="entry name" value="P-loop containing nucleotide triphosphate hydrolases"/>
    <property type="match status" value="1"/>
</dbReference>
<evidence type="ECO:0000256" key="1">
    <source>
        <dbReference type="SAM" id="MobiDB-lite"/>
    </source>
</evidence>
<dbReference type="GO" id="GO:0003677">
    <property type="term" value="F:DNA binding"/>
    <property type="evidence" value="ECO:0007669"/>
    <property type="project" value="TreeGrafter"/>
</dbReference>
<name>A0A6P6PCF2_CARAU</name>
<feature type="region of interest" description="Disordered" evidence="1">
    <location>
        <begin position="57"/>
        <end position="78"/>
    </location>
</feature>
<dbReference type="SMART" id="SM00382">
    <property type="entry name" value="AAA"/>
    <property type="match status" value="1"/>
</dbReference>